<organism evidence="4 5">
    <name type="scientific">Paenibacillus harenae</name>
    <dbReference type="NCBI Taxonomy" id="306543"/>
    <lineage>
        <taxon>Bacteria</taxon>
        <taxon>Bacillati</taxon>
        <taxon>Bacillota</taxon>
        <taxon>Bacilli</taxon>
        <taxon>Bacillales</taxon>
        <taxon>Paenibacillaceae</taxon>
        <taxon>Paenibacillus</taxon>
    </lineage>
</organism>
<sequence length="660" mass="71578">MQFLSLSSAWFAIAMPLIAAMYILKRTYMEQEIASHMLWRRALNEQEANRPWQKLRSRLLLLLQLAAALLLTLALMQPVIMRTAAASGHAVIVIDRSASMTARSSDDGSGRSTKLELAVSEAEQWLSRQPGNRPITLIATGQQPEVVLSRTIDRAALNEKLQQITPAYGKSDNTAALSLADSLLLNEPDGELVVFTDGLWPDLAEANAMQLHSTASLTIVGSSERSNNQAILYFGIKADAGGNGSNTAVVTVKNDSSAARKVQLDLSARNEQGELSIAAQSSIDIAAGEWESVQLTGLPAASYYKAELRPAADAIHADNSAYQFPETPRAKQALLVTEGNLFLEKALQLAGIRTVKVSPDSAAPTGEMAEKTDWIVLDGNDQRLYNDLIWAKLLEEKPLWLIDHPQEDEARSEVPSNVQTIVQEHPVTSYITFSDTHISRLAKPPAEELGWGKPILTYSGIPAIYAGEESGKPKLRFTFNLQDSDLPLRSEFPVLIVQAAEWMSGGSQLELGASAADQLLELSLHSETSEAYWEAVERIDNFSVQSQAGAAQTMALDLNANGVYAAPSAPGLYRLVEINGKGEVIGRRMLAVHADSAELARPADAFGALRLVQSSPAADSEAEIGHEPNEQSLSLAVWAAALLLLLMAAEWEVYRRGHSS</sequence>
<name>A0ABT9UCJ4_PAEHA</name>
<dbReference type="InterPro" id="IPR002035">
    <property type="entry name" value="VWF_A"/>
</dbReference>
<reference evidence="4 5" key="1">
    <citation type="submission" date="2023-07" db="EMBL/GenBank/DDBJ databases">
        <title>Sorghum-associated microbial communities from plants grown in Nebraska, USA.</title>
        <authorList>
            <person name="Schachtman D."/>
        </authorList>
    </citation>
    <scope>NUCLEOTIDE SEQUENCE [LARGE SCALE GENOMIC DNA]</scope>
    <source>
        <strain evidence="4 5">CC482</strain>
    </source>
</reference>
<dbReference type="PANTHER" id="PTHR37464">
    <property type="entry name" value="BLL2463 PROTEIN"/>
    <property type="match status" value="1"/>
</dbReference>
<proteinExistence type="predicted"/>
<dbReference type="Gene3D" id="3.40.50.410">
    <property type="entry name" value="von Willebrand factor, type A domain"/>
    <property type="match status" value="1"/>
</dbReference>
<gene>
    <name evidence="4" type="ORF">J2T15_006160</name>
</gene>
<keyword evidence="1" id="KW-0812">Transmembrane</keyword>
<evidence type="ECO:0000256" key="1">
    <source>
        <dbReference type="SAM" id="Phobius"/>
    </source>
</evidence>
<keyword evidence="1" id="KW-0472">Membrane</keyword>
<keyword evidence="5" id="KW-1185">Reference proteome</keyword>
<evidence type="ECO:0008006" key="6">
    <source>
        <dbReference type="Google" id="ProtNLM"/>
    </source>
</evidence>
<feature type="transmembrane region" description="Helical" evidence="1">
    <location>
        <begin position="59"/>
        <end position="80"/>
    </location>
</feature>
<dbReference type="Pfam" id="PF13519">
    <property type="entry name" value="VWA_2"/>
    <property type="match status" value="1"/>
</dbReference>
<dbReference type="InterPro" id="IPR036465">
    <property type="entry name" value="vWFA_dom_sf"/>
</dbReference>
<comment type="caution">
    <text evidence="4">The sequence shown here is derived from an EMBL/GenBank/DDBJ whole genome shotgun (WGS) entry which is preliminary data.</text>
</comment>
<dbReference type="RefSeq" id="WP_307210328.1">
    <property type="nucleotide sequence ID" value="NZ_JAUSSU010000023.1"/>
</dbReference>
<feature type="domain" description="Aerotolerance regulator N-terminal" evidence="2">
    <location>
        <begin position="1"/>
        <end position="78"/>
    </location>
</feature>
<feature type="domain" description="VWFA" evidence="3">
    <location>
        <begin position="91"/>
        <end position="198"/>
    </location>
</feature>
<evidence type="ECO:0000313" key="5">
    <source>
        <dbReference type="Proteomes" id="UP001229346"/>
    </source>
</evidence>
<protein>
    <recommendedName>
        <fullName evidence="6">VWA domain-containing protein</fullName>
    </recommendedName>
</protein>
<evidence type="ECO:0000259" key="3">
    <source>
        <dbReference type="Pfam" id="PF13519"/>
    </source>
</evidence>
<accession>A0ABT9UCJ4</accession>
<dbReference type="EMBL" id="JAUSSU010000023">
    <property type="protein sequence ID" value="MDQ0116678.1"/>
    <property type="molecule type" value="Genomic_DNA"/>
</dbReference>
<dbReference type="Proteomes" id="UP001229346">
    <property type="component" value="Unassembled WGS sequence"/>
</dbReference>
<keyword evidence="1" id="KW-1133">Transmembrane helix</keyword>
<dbReference type="InterPro" id="IPR024163">
    <property type="entry name" value="Aerotolerance_reg_N"/>
</dbReference>
<evidence type="ECO:0000259" key="2">
    <source>
        <dbReference type="Pfam" id="PF07584"/>
    </source>
</evidence>
<evidence type="ECO:0000313" key="4">
    <source>
        <dbReference type="EMBL" id="MDQ0116678.1"/>
    </source>
</evidence>
<dbReference type="Pfam" id="PF07584">
    <property type="entry name" value="BatA"/>
    <property type="match status" value="1"/>
</dbReference>
<dbReference type="PANTHER" id="PTHR37464:SF1">
    <property type="entry name" value="BLL2463 PROTEIN"/>
    <property type="match status" value="1"/>
</dbReference>
<dbReference type="SUPFAM" id="SSF53300">
    <property type="entry name" value="vWA-like"/>
    <property type="match status" value="1"/>
</dbReference>
<feature type="transmembrane region" description="Helical" evidence="1">
    <location>
        <begin position="6"/>
        <end position="24"/>
    </location>
</feature>